<sequence length="218" mass="23717">MKATPDAKPDDASTAAARRGGPSVQPQSPATKRPIPTVLPVDETTDVTPHERRMLEAMKAATSEQFQYIRQMAKQFEDAVSAGLDVAVQRETDFSVGNMCSYMKCGKPCLSPNGDTWAPKRCSGCQGNYYCSEECQTRDWKPISGRSTTQPGCKNPDKRKPPSAGVWGKSRRLCSSDALRASDSLRASAGADVSGRPRFARRLDASTDQDAPRATERL</sequence>
<evidence type="ECO:0000256" key="4">
    <source>
        <dbReference type="PROSITE-ProRule" id="PRU00134"/>
    </source>
</evidence>
<keyword evidence="8" id="KW-1185">Reference proteome</keyword>
<feature type="compositionally biased region" description="Basic and acidic residues" evidence="5">
    <location>
        <begin position="1"/>
        <end position="11"/>
    </location>
</feature>
<dbReference type="Gene3D" id="6.10.140.2220">
    <property type="match status" value="1"/>
</dbReference>
<keyword evidence="3" id="KW-0862">Zinc</keyword>
<feature type="compositionally biased region" description="Basic and acidic residues" evidence="5">
    <location>
        <begin position="201"/>
        <end position="218"/>
    </location>
</feature>
<proteinExistence type="predicted"/>
<evidence type="ECO:0000256" key="1">
    <source>
        <dbReference type="ARBA" id="ARBA00022723"/>
    </source>
</evidence>
<evidence type="ECO:0000259" key="6">
    <source>
        <dbReference type="PROSITE" id="PS50865"/>
    </source>
</evidence>
<feature type="domain" description="MYND-type" evidence="6">
    <location>
        <begin position="102"/>
        <end position="153"/>
    </location>
</feature>
<keyword evidence="1" id="KW-0479">Metal-binding</keyword>
<organism evidence="7 8">
    <name type="scientific">Mycena alexandri</name>
    <dbReference type="NCBI Taxonomy" id="1745969"/>
    <lineage>
        <taxon>Eukaryota</taxon>
        <taxon>Fungi</taxon>
        <taxon>Dikarya</taxon>
        <taxon>Basidiomycota</taxon>
        <taxon>Agaricomycotina</taxon>
        <taxon>Agaricomycetes</taxon>
        <taxon>Agaricomycetidae</taxon>
        <taxon>Agaricales</taxon>
        <taxon>Marasmiineae</taxon>
        <taxon>Mycenaceae</taxon>
        <taxon>Mycena</taxon>
    </lineage>
</organism>
<dbReference type="AlphaFoldDB" id="A0AAD6WQ55"/>
<evidence type="ECO:0000256" key="3">
    <source>
        <dbReference type="ARBA" id="ARBA00022833"/>
    </source>
</evidence>
<dbReference type="Proteomes" id="UP001218188">
    <property type="component" value="Unassembled WGS sequence"/>
</dbReference>
<name>A0AAD6WQ55_9AGAR</name>
<dbReference type="InterPro" id="IPR002893">
    <property type="entry name" value="Znf_MYND"/>
</dbReference>
<accession>A0AAD6WQ55</accession>
<dbReference type="EMBL" id="JARJCM010000196">
    <property type="protein sequence ID" value="KAJ7023018.1"/>
    <property type="molecule type" value="Genomic_DNA"/>
</dbReference>
<dbReference type="PROSITE" id="PS50865">
    <property type="entry name" value="ZF_MYND_2"/>
    <property type="match status" value="1"/>
</dbReference>
<feature type="region of interest" description="Disordered" evidence="5">
    <location>
        <begin position="141"/>
        <end position="169"/>
    </location>
</feature>
<feature type="region of interest" description="Disordered" evidence="5">
    <location>
        <begin position="185"/>
        <end position="218"/>
    </location>
</feature>
<dbReference type="Pfam" id="PF01753">
    <property type="entry name" value="zf-MYND"/>
    <property type="match status" value="1"/>
</dbReference>
<evidence type="ECO:0000256" key="2">
    <source>
        <dbReference type="ARBA" id="ARBA00022771"/>
    </source>
</evidence>
<evidence type="ECO:0000313" key="8">
    <source>
        <dbReference type="Proteomes" id="UP001218188"/>
    </source>
</evidence>
<dbReference type="GO" id="GO:0008270">
    <property type="term" value="F:zinc ion binding"/>
    <property type="evidence" value="ECO:0007669"/>
    <property type="project" value="UniProtKB-KW"/>
</dbReference>
<keyword evidence="2 4" id="KW-0863">Zinc-finger</keyword>
<feature type="region of interest" description="Disordered" evidence="5">
    <location>
        <begin position="1"/>
        <end position="47"/>
    </location>
</feature>
<protein>
    <recommendedName>
        <fullName evidence="6">MYND-type domain-containing protein</fullName>
    </recommendedName>
</protein>
<evidence type="ECO:0000313" key="7">
    <source>
        <dbReference type="EMBL" id="KAJ7023018.1"/>
    </source>
</evidence>
<comment type="caution">
    <text evidence="7">The sequence shown here is derived from an EMBL/GenBank/DDBJ whole genome shotgun (WGS) entry which is preliminary data.</text>
</comment>
<evidence type="ECO:0000256" key="5">
    <source>
        <dbReference type="SAM" id="MobiDB-lite"/>
    </source>
</evidence>
<gene>
    <name evidence="7" type="ORF">C8F04DRAFT_1401940</name>
</gene>
<reference evidence="7" key="1">
    <citation type="submission" date="2023-03" db="EMBL/GenBank/DDBJ databases">
        <title>Massive genome expansion in bonnet fungi (Mycena s.s.) driven by repeated elements and novel gene families across ecological guilds.</title>
        <authorList>
            <consortium name="Lawrence Berkeley National Laboratory"/>
            <person name="Harder C.B."/>
            <person name="Miyauchi S."/>
            <person name="Viragh M."/>
            <person name="Kuo A."/>
            <person name="Thoen E."/>
            <person name="Andreopoulos B."/>
            <person name="Lu D."/>
            <person name="Skrede I."/>
            <person name="Drula E."/>
            <person name="Henrissat B."/>
            <person name="Morin E."/>
            <person name="Kohler A."/>
            <person name="Barry K."/>
            <person name="LaButti K."/>
            <person name="Morin E."/>
            <person name="Salamov A."/>
            <person name="Lipzen A."/>
            <person name="Mereny Z."/>
            <person name="Hegedus B."/>
            <person name="Baldrian P."/>
            <person name="Stursova M."/>
            <person name="Weitz H."/>
            <person name="Taylor A."/>
            <person name="Grigoriev I.V."/>
            <person name="Nagy L.G."/>
            <person name="Martin F."/>
            <person name="Kauserud H."/>
        </authorList>
    </citation>
    <scope>NUCLEOTIDE SEQUENCE</scope>
    <source>
        <strain evidence="7">CBHHK200</strain>
    </source>
</reference>
<dbReference type="SUPFAM" id="SSF144232">
    <property type="entry name" value="HIT/MYND zinc finger-like"/>
    <property type="match status" value="1"/>
</dbReference>